<dbReference type="InterPro" id="IPR036412">
    <property type="entry name" value="HAD-like_sf"/>
</dbReference>
<protein>
    <submittedName>
        <fullName evidence="1">Hydrolase</fullName>
    </submittedName>
</protein>
<dbReference type="Gene3D" id="3.40.50.1000">
    <property type="entry name" value="HAD superfamily/HAD-like"/>
    <property type="match status" value="1"/>
</dbReference>
<dbReference type="AlphaFoldDB" id="A0A0T6B0M0"/>
<accession>A0A0T6B0M0</accession>
<dbReference type="InterPro" id="IPR023214">
    <property type="entry name" value="HAD_sf"/>
</dbReference>
<dbReference type="InterPro" id="IPR041492">
    <property type="entry name" value="HAD_2"/>
</dbReference>
<dbReference type="Pfam" id="PF13419">
    <property type="entry name" value="HAD_2"/>
    <property type="match status" value="1"/>
</dbReference>
<evidence type="ECO:0000313" key="2">
    <source>
        <dbReference type="Proteomes" id="UP000051574"/>
    </source>
</evidence>
<dbReference type="InterPro" id="IPR023198">
    <property type="entry name" value="PGP-like_dom2"/>
</dbReference>
<gene>
    <name evidence="1" type="ORF">AMK59_5001</name>
</gene>
<dbReference type="Gene3D" id="1.10.150.240">
    <property type="entry name" value="Putative phosphatase, domain 2"/>
    <property type="match status" value="1"/>
</dbReference>
<dbReference type="GO" id="GO:0016791">
    <property type="term" value="F:phosphatase activity"/>
    <property type="evidence" value="ECO:0007669"/>
    <property type="project" value="TreeGrafter"/>
</dbReference>
<dbReference type="PANTHER" id="PTHR18901">
    <property type="entry name" value="2-DEOXYGLUCOSE-6-PHOSPHATE PHOSPHATASE 2"/>
    <property type="match status" value="1"/>
</dbReference>
<dbReference type="PANTHER" id="PTHR18901:SF38">
    <property type="entry name" value="PSEUDOURIDINE-5'-PHOSPHATASE"/>
    <property type="match status" value="1"/>
</dbReference>
<dbReference type="Proteomes" id="UP000051574">
    <property type="component" value="Unassembled WGS sequence"/>
</dbReference>
<dbReference type="SFLD" id="SFLDG01129">
    <property type="entry name" value="C1.5:_HAD__Beta-PGM__Phosphata"/>
    <property type="match status" value="1"/>
</dbReference>
<evidence type="ECO:0000313" key="1">
    <source>
        <dbReference type="EMBL" id="KRT80661.1"/>
    </source>
</evidence>
<dbReference type="FunFam" id="3.40.50.1000:FF:000055">
    <property type="entry name" value="Haloacid dehalogenase-like hydrolase family protein"/>
    <property type="match status" value="1"/>
</dbReference>
<comment type="caution">
    <text evidence="1">The sequence shown here is derived from an EMBL/GenBank/DDBJ whole genome shotgun (WGS) entry which is preliminary data.</text>
</comment>
<keyword evidence="2" id="KW-1185">Reference proteome</keyword>
<name>A0A0T6B0M0_9SCAR</name>
<organism evidence="1 2">
    <name type="scientific">Oryctes borbonicus</name>
    <dbReference type="NCBI Taxonomy" id="1629725"/>
    <lineage>
        <taxon>Eukaryota</taxon>
        <taxon>Metazoa</taxon>
        <taxon>Ecdysozoa</taxon>
        <taxon>Arthropoda</taxon>
        <taxon>Hexapoda</taxon>
        <taxon>Insecta</taxon>
        <taxon>Pterygota</taxon>
        <taxon>Neoptera</taxon>
        <taxon>Endopterygota</taxon>
        <taxon>Coleoptera</taxon>
        <taxon>Polyphaga</taxon>
        <taxon>Scarabaeiformia</taxon>
        <taxon>Scarabaeidae</taxon>
        <taxon>Dynastinae</taxon>
        <taxon>Oryctes</taxon>
    </lineage>
</organism>
<keyword evidence="1" id="KW-0378">Hydrolase</keyword>
<dbReference type="InterPro" id="IPR006439">
    <property type="entry name" value="HAD-SF_hydro_IA"/>
</dbReference>
<dbReference type="SUPFAM" id="SSF56784">
    <property type="entry name" value="HAD-like"/>
    <property type="match status" value="1"/>
</dbReference>
<dbReference type="EMBL" id="LJIG01016418">
    <property type="protein sequence ID" value="KRT80661.1"/>
    <property type="molecule type" value="Genomic_DNA"/>
</dbReference>
<dbReference type="SFLD" id="SFLDS00003">
    <property type="entry name" value="Haloacid_Dehalogenase"/>
    <property type="match status" value="1"/>
</dbReference>
<dbReference type="OrthoDB" id="40579at2759"/>
<reference evidence="1 2" key="1">
    <citation type="submission" date="2015-09" db="EMBL/GenBank/DDBJ databases">
        <title>Draft genome of the scarab beetle Oryctes borbonicus.</title>
        <authorList>
            <person name="Meyer J.M."/>
            <person name="Markov G.V."/>
            <person name="Baskaran P."/>
            <person name="Herrmann M."/>
            <person name="Sommer R.J."/>
            <person name="Roedelsperger C."/>
        </authorList>
    </citation>
    <scope>NUCLEOTIDE SEQUENCE [LARGE SCALE GENOMIC DNA]</scope>
    <source>
        <strain evidence="1">OB123</strain>
        <tissue evidence="1">Whole animal</tissue>
    </source>
</reference>
<dbReference type="NCBIfam" id="TIGR01509">
    <property type="entry name" value="HAD-SF-IA-v3"/>
    <property type="match status" value="1"/>
</dbReference>
<proteinExistence type="predicted"/>
<sequence>MNRALRSTKPAFKRVTHLIFDMDGLLLDTECIYTKVIANIAKRCGKVYTSDVRLKLLGTKEADTSKIAVREMQLPMTWEEFRHEFAQNSSLLLRKCPLMPGVERFVRHMHTKKVPMAVATSSTAESMEYKTEHLKEFFSLFHHKVAGGTDPDVKLGKPHPDIFLVCASRFLDKPKPKDCLVLEDAPNGVRGAIDAGMQCLMIPDPEVPPELCTHATHVIKSMSEIKPEEFGLPSFEK</sequence>